<dbReference type="GO" id="GO:0065002">
    <property type="term" value="P:intracellular protein transmembrane transport"/>
    <property type="evidence" value="ECO:0007669"/>
    <property type="project" value="TreeGrafter"/>
</dbReference>
<evidence type="ECO:0000256" key="2">
    <source>
        <dbReference type="ARBA" id="ARBA00022692"/>
    </source>
</evidence>
<dbReference type="PANTHER" id="PTHR30371">
    <property type="entry name" value="SEC-INDEPENDENT PROTEIN TRANSLOCASE PROTEIN TATC"/>
    <property type="match status" value="1"/>
</dbReference>
<dbReference type="GO" id="GO:0043953">
    <property type="term" value="P:protein transport by the Tat complex"/>
    <property type="evidence" value="ECO:0007669"/>
    <property type="project" value="UniProtKB-UniRule"/>
</dbReference>
<dbReference type="EMBL" id="HF951689">
    <property type="protein sequence ID" value="CCW36590.1"/>
    <property type="molecule type" value="Genomic_DNA"/>
</dbReference>
<dbReference type="AlphaFoldDB" id="S0EYA5"/>
<protein>
    <recommendedName>
        <fullName evidence="5">Sec-independent protein translocase protein TatC</fullName>
    </recommendedName>
</protein>
<accession>S0EYA5</accession>
<keyword evidence="7" id="KW-1185">Reference proteome</keyword>
<name>S0EYA5_CHTCT</name>
<comment type="subunit">
    <text evidence="5">Forms a complex with TatA.</text>
</comment>
<feature type="transmembrane region" description="Helical" evidence="5">
    <location>
        <begin position="29"/>
        <end position="50"/>
    </location>
</feature>
<feature type="transmembrane region" description="Helical" evidence="5">
    <location>
        <begin position="256"/>
        <end position="272"/>
    </location>
</feature>
<comment type="similarity">
    <text evidence="5">Belongs to the TatC family.</text>
</comment>
<dbReference type="OrthoDB" id="9777044at2"/>
<keyword evidence="5" id="KW-1003">Cell membrane</keyword>
<keyword evidence="5" id="KW-0813">Transport</keyword>
<organism evidence="6 7">
    <name type="scientific">Chthonomonas calidirosea (strain DSM 23976 / ICMP 18418 / T49)</name>
    <dbReference type="NCBI Taxonomy" id="1303518"/>
    <lineage>
        <taxon>Bacteria</taxon>
        <taxon>Bacillati</taxon>
        <taxon>Armatimonadota</taxon>
        <taxon>Chthonomonadia</taxon>
        <taxon>Chthonomonadales</taxon>
        <taxon>Chthonomonadaceae</taxon>
        <taxon>Chthonomonas</taxon>
    </lineage>
</organism>
<dbReference type="InterPro" id="IPR002033">
    <property type="entry name" value="TatC"/>
</dbReference>
<sequence length="321" mass="36800">MAKTPHYDEKRMELTEHLAELRMRIIRSLFYVLVGAILAYQVFTPIYNFLYQPLAKQIDRLDKQRIIANTTSANKIVFGSDGHIYLPPLHNPPTYQDIENLRELVIWGLQHPGQKPVIGDVFRNFHEMFLVRLKLSLLFGFILVIPFVLWEAAAFVLPALTPQERRPLRLMFPISVFLLLFGVVVAYITMFYAMGWFLSYLSDFPPGATLMQDPNDYIVFMVKMMAAFGVAFQLPVVLMAGTYLGIVNSKSLIKQWRWGVLIAVVGGLLTPSNDIISWTLMVIPLLVLYFGSYFLVRLVEWIKIRDQARAARSQQPRPGTA</sequence>
<feature type="transmembrane region" description="Helical" evidence="5">
    <location>
        <begin position="278"/>
        <end position="299"/>
    </location>
</feature>
<dbReference type="PATRIC" id="fig|1303518.3.peg.2909"/>
<dbReference type="STRING" id="454171.CP488_01283"/>
<evidence type="ECO:0000256" key="3">
    <source>
        <dbReference type="ARBA" id="ARBA00022989"/>
    </source>
</evidence>
<dbReference type="FunCoup" id="S0EYA5">
    <property type="interactions" value="444"/>
</dbReference>
<comment type="subcellular location">
    <subcellularLocation>
        <location evidence="5">Cell membrane</location>
        <topology evidence="5">Multi-pass membrane protein</topology>
    </subcellularLocation>
    <subcellularLocation>
        <location evidence="1">Membrane</location>
        <topology evidence="1">Multi-pass membrane protein</topology>
    </subcellularLocation>
</comment>
<keyword evidence="2 5" id="KW-0812">Transmembrane</keyword>
<reference evidence="7" key="1">
    <citation type="submission" date="2013-03" db="EMBL/GenBank/DDBJ databases">
        <title>Genome sequence of Chthonomonas calidirosea, the first sequenced genome from the Armatimonadetes phylum (formally candidate division OP10).</title>
        <authorList>
            <person name="Lee K.C.Y."/>
            <person name="Morgan X.C."/>
            <person name="Dunfield P.F."/>
            <person name="Tamas I."/>
            <person name="Houghton K.M."/>
            <person name="Vyssotski M."/>
            <person name="Ryan J.L.J."/>
            <person name="Lagutin K."/>
            <person name="McDonald I.R."/>
            <person name="Stott M.B."/>
        </authorList>
    </citation>
    <scope>NUCLEOTIDE SEQUENCE [LARGE SCALE GENOMIC DNA]</scope>
    <source>
        <strain evidence="7">DSM 23976 / ICMP 18418 / T49</strain>
    </source>
</reference>
<keyword evidence="5" id="KW-0811">Translocation</keyword>
<comment type="function">
    <text evidence="5">Part of the twin-arginine translocation (Tat) system that transports large folded proteins containing a characteristic twin-arginine motif in their signal peptide across membranes.</text>
</comment>
<dbReference type="GO" id="GO:0009977">
    <property type="term" value="F:proton motive force dependent protein transmembrane transporter activity"/>
    <property type="evidence" value="ECO:0007669"/>
    <property type="project" value="TreeGrafter"/>
</dbReference>
<feature type="transmembrane region" description="Helical" evidence="5">
    <location>
        <begin position="217"/>
        <end position="244"/>
    </location>
</feature>
<keyword evidence="3 5" id="KW-1133">Transmembrane helix</keyword>
<evidence type="ECO:0000256" key="5">
    <source>
        <dbReference type="HAMAP-Rule" id="MF_00902"/>
    </source>
</evidence>
<dbReference type="HOGENOM" id="CLU_031942_3_3_0"/>
<dbReference type="RefSeq" id="WP_016484095.1">
    <property type="nucleotide sequence ID" value="NC_021487.1"/>
</dbReference>
<dbReference type="HAMAP" id="MF_00902">
    <property type="entry name" value="TatC"/>
    <property type="match status" value="1"/>
</dbReference>
<evidence type="ECO:0000256" key="4">
    <source>
        <dbReference type="ARBA" id="ARBA00023136"/>
    </source>
</evidence>
<dbReference type="PANTHER" id="PTHR30371:SF0">
    <property type="entry name" value="SEC-INDEPENDENT PROTEIN TRANSLOCASE PROTEIN TATC, CHLOROPLASTIC-RELATED"/>
    <property type="match status" value="1"/>
</dbReference>
<keyword evidence="5" id="KW-0653">Protein transport</keyword>
<keyword evidence="4 5" id="KW-0472">Membrane</keyword>
<dbReference type="Proteomes" id="UP000014227">
    <property type="component" value="Chromosome I"/>
</dbReference>
<evidence type="ECO:0000313" key="6">
    <source>
        <dbReference type="EMBL" id="CCW36590.1"/>
    </source>
</evidence>
<feature type="transmembrane region" description="Helical" evidence="5">
    <location>
        <begin position="172"/>
        <end position="197"/>
    </location>
</feature>
<dbReference type="GO" id="GO:0033281">
    <property type="term" value="C:TAT protein transport complex"/>
    <property type="evidence" value="ECO:0007669"/>
    <property type="project" value="UniProtKB-UniRule"/>
</dbReference>
<evidence type="ECO:0000256" key="1">
    <source>
        <dbReference type="ARBA" id="ARBA00004141"/>
    </source>
</evidence>
<dbReference type="eggNOG" id="COG0805">
    <property type="taxonomic scope" value="Bacteria"/>
</dbReference>
<dbReference type="Pfam" id="PF00902">
    <property type="entry name" value="TatC"/>
    <property type="match status" value="1"/>
</dbReference>
<feature type="transmembrane region" description="Helical" evidence="5">
    <location>
        <begin position="137"/>
        <end position="160"/>
    </location>
</feature>
<dbReference type="KEGG" id="ccz:CCALI_02805"/>
<gene>
    <name evidence="5" type="primary">tatC</name>
    <name evidence="6" type="ORF">CCALI_02805</name>
</gene>
<dbReference type="InParanoid" id="S0EYA5"/>
<evidence type="ECO:0000313" key="7">
    <source>
        <dbReference type="Proteomes" id="UP000014227"/>
    </source>
</evidence>
<proteinExistence type="inferred from homology"/>